<dbReference type="SUPFAM" id="SSF51621">
    <property type="entry name" value="Phosphoenolpyruvate/pyruvate domain"/>
    <property type="match status" value="1"/>
</dbReference>
<evidence type="ECO:0000313" key="20">
    <source>
        <dbReference type="EMBL" id="RXI48260.1"/>
    </source>
</evidence>
<keyword evidence="9" id="KW-0963">Cytoplasm</keyword>
<dbReference type="GO" id="GO:0006107">
    <property type="term" value="P:oxaloacetate metabolic process"/>
    <property type="evidence" value="ECO:0007669"/>
    <property type="project" value="TreeGrafter"/>
</dbReference>
<evidence type="ECO:0000256" key="9">
    <source>
        <dbReference type="ARBA" id="ARBA00022490"/>
    </source>
</evidence>
<evidence type="ECO:0000256" key="11">
    <source>
        <dbReference type="ARBA" id="ARBA00022842"/>
    </source>
</evidence>
<dbReference type="GO" id="GO:0008816">
    <property type="term" value="F:citryl-CoA lyase activity"/>
    <property type="evidence" value="ECO:0007669"/>
    <property type="project" value="UniProtKB-EC"/>
</dbReference>
<comment type="caution">
    <text evidence="20">The sequence shown here is derived from an EMBL/GenBank/DDBJ whole genome shotgun (WGS) entry which is preliminary data.</text>
</comment>
<keyword evidence="12 20" id="KW-0456">Lyase</keyword>
<evidence type="ECO:0000256" key="2">
    <source>
        <dbReference type="ARBA" id="ARBA00003671"/>
    </source>
</evidence>
<dbReference type="FunFam" id="3.20.20.60:FF:000008">
    <property type="entry name" value="Citrate (Pro-3S)-lyase subunit beta"/>
    <property type="match status" value="1"/>
</dbReference>
<comment type="subcellular location">
    <subcellularLocation>
        <location evidence="3">Cytoplasm</location>
    </subcellularLocation>
</comment>
<dbReference type="InterPro" id="IPR005000">
    <property type="entry name" value="Aldolase/citrate-lyase_domain"/>
</dbReference>
<reference evidence="20 21" key="1">
    <citation type="submission" date="2018-06" db="EMBL/GenBank/DDBJ databases">
        <title>Genome conservation of Clostridium tetani.</title>
        <authorList>
            <person name="Bruggemann H."/>
            <person name="Popoff M.R."/>
        </authorList>
    </citation>
    <scope>NUCLEOTIDE SEQUENCE [LARGE SCALE GENOMIC DNA]</scope>
    <source>
        <strain evidence="20 21">2017.061</strain>
    </source>
</reference>
<evidence type="ECO:0000256" key="8">
    <source>
        <dbReference type="ARBA" id="ARBA00015712"/>
    </source>
</evidence>
<evidence type="ECO:0000256" key="10">
    <source>
        <dbReference type="ARBA" id="ARBA00022723"/>
    </source>
</evidence>
<dbReference type="EC" id="4.1.3.34" evidence="6"/>
<dbReference type="InterPro" id="IPR011206">
    <property type="entry name" value="Citrate_lyase_beta/mcl1/mcl2"/>
</dbReference>
<dbReference type="Proteomes" id="UP000290921">
    <property type="component" value="Unassembled WGS sequence"/>
</dbReference>
<dbReference type="EC" id="4.1.3.6" evidence="7"/>
<evidence type="ECO:0000259" key="19">
    <source>
        <dbReference type="Pfam" id="PF03328"/>
    </source>
</evidence>
<feature type="binding site" evidence="17">
    <location>
        <position position="141"/>
    </location>
    <ligand>
        <name>substrate</name>
    </ligand>
</feature>
<evidence type="ECO:0000256" key="17">
    <source>
        <dbReference type="PIRSR" id="PIRSR015582-1"/>
    </source>
</evidence>
<comment type="function">
    <text evidence="2">Represents a citryl-ACP lyase.</text>
</comment>
<evidence type="ECO:0000256" key="1">
    <source>
        <dbReference type="ARBA" id="ARBA00001946"/>
    </source>
</evidence>
<name>A0A4Q0VC23_CLOTA</name>
<dbReference type="GO" id="GO:0008815">
    <property type="term" value="F:citrate (pro-3S)-lyase activity"/>
    <property type="evidence" value="ECO:0007669"/>
    <property type="project" value="UniProtKB-EC"/>
</dbReference>
<dbReference type="InterPro" id="IPR040442">
    <property type="entry name" value="Pyrv_kinase-like_dom_sf"/>
</dbReference>
<keyword evidence="10 18" id="KW-0479">Metal-binding</keyword>
<feature type="binding site" evidence="17">
    <location>
        <position position="78"/>
    </location>
    <ligand>
        <name>substrate</name>
    </ligand>
</feature>
<feature type="binding site" evidence="18">
    <location>
        <position position="141"/>
    </location>
    <ligand>
        <name>Mg(2+)</name>
        <dbReference type="ChEBI" id="CHEBI:18420"/>
    </ligand>
</feature>
<evidence type="ECO:0000313" key="21">
    <source>
        <dbReference type="Proteomes" id="UP000290921"/>
    </source>
</evidence>
<comment type="catalytic activity">
    <reaction evidence="16">
        <text>(3S)-citryl-CoA = oxaloacetate + acetyl-CoA</text>
        <dbReference type="Rhea" id="RHEA:20812"/>
        <dbReference type="ChEBI" id="CHEBI:16452"/>
        <dbReference type="ChEBI" id="CHEBI:57288"/>
        <dbReference type="ChEBI" id="CHEBI:57321"/>
        <dbReference type="EC" id="4.1.3.34"/>
    </reaction>
</comment>
<comment type="similarity">
    <text evidence="4">Belongs to the HpcH/HpaI aldolase family. Citrate lyase beta subunit subfamily.</text>
</comment>
<dbReference type="PIRSF" id="PIRSF015582">
    <property type="entry name" value="Cit_lyase_B"/>
    <property type="match status" value="1"/>
</dbReference>
<evidence type="ECO:0000256" key="6">
    <source>
        <dbReference type="ARBA" id="ARBA00012258"/>
    </source>
</evidence>
<evidence type="ECO:0000256" key="14">
    <source>
        <dbReference type="ARBA" id="ARBA00032495"/>
    </source>
</evidence>
<evidence type="ECO:0000256" key="3">
    <source>
        <dbReference type="ARBA" id="ARBA00004496"/>
    </source>
</evidence>
<dbReference type="AlphaFoldDB" id="A0A4Q0VC23"/>
<dbReference type="GO" id="GO:0005737">
    <property type="term" value="C:cytoplasm"/>
    <property type="evidence" value="ECO:0007669"/>
    <property type="project" value="UniProtKB-SubCell"/>
</dbReference>
<keyword evidence="11 18" id="KW-0460">Magnesium</keyword>
<comment type="catalytic activity">
    <reaction evidence="15">
        <text>citrate = oxaloacetate + acetate</text>
        <dbReference type="Rhea" id="RHEA:10760"/>
        <dbReference type="ChEBI" id="CHEBI:16452"/>
        <dbReference type="ChEBI" id="CHEBI:16947"/>
        <dbReference type="ChEBI" id="CHEBI:30089"/>
        <dbReference type="EC" id="4.1.3.6"/>
    </reaction>
</comment>
<evidence type="ECO:0000256" key="12">
    <source>
        <dbReference type="ARBA" id="ARBA00023239"/>
    </source>
</evidence>
<evidence type="ECO:0000256" key="4">
    <source>
        <dbReference type="ARBA" id="ARBA00005549"/>
    </source>
</evidence>
<protein>
    <recommendedName>
        <fullName evidence="8">Citrate lyase subunit beta</fullName>
        <ecNumber evidence="6">4.1.3.34</ecNumber>
        <ecNumber evidence="7">4.1.3.6</ecNumber>
    </recommendedName>
    <alternativeName>
        <fullName evidence="13">Citrate (pro-3S)-lyase subunit beta</fullName>
    </alternativeName>
    <alternativeName>
        <fullName evidence="14">Citryl-CoA lyase subunit</fullName>
    </alternativeName>
</protein>
<comment type="subunit">
    <text evidence="5">Oligomer with a subunit composition of (alpha,beta,gamma)6.</text>
</comment>
<feature type="binding site" evidence="18">
    <location>
        <position position="168"/>
    </location>
    <ligand>
        <name>Mg(2+)</name>
        <dbReference type="ChEBI" id="CHEBI:18420"/>
    </ligand>
</feature>
<dbReference type="Pfam" id="PF03328">
    <property type="entry name" value="HpcH_HpaI"/>
    <property type="match status" value="1"/>
</dbReference>
<dbReference type="Gene3D" id="3.20.20.60">
    <property type="entry name" value="Phosphoenolpyruvate-binding domains"/>
    <property type="match status" value="1"/>
</dbReference>
<comment type="cofactor">
    <cofactor evidence="1">
        <name>Mg(2+)</name>
        <dbReference type="ChEBI" id="CHEBI:18420"/>
    </cofactor>
</comment>
<evidence type="ECO:0000256" key="13">
    <source>
        <dbReference type="ARBA" id="ARBA00030255"/>
    </source>
</evidence>
<dbReference type="PANTHER" id="PTHR32308">
    <property type="entry name" value="LYASE BETA SUBUNIT, PUTATIVE (AFU_ORTHOLOGUE AFUA_4G13030)-RELATED"/>
    <property type="match status" value="1"/>
</dbReference>
<dbReference type="GO" id="GO:0000287">
    <property type="term" value="F:magnesium ion binding"/>
    <property type="evidence" value="ECO:0007669"/>
    <property type="project" value="TreeGrafter"/>
</dbReference>
<evidence type="ECO:0000256" key="18">
    <source>
        <dbReference type="PIRSR" id="PIRSR015582-2"/>
    </source>
</evidence>
<organism evidence="20 21">
    <name type="scientific">Clostridium tetani</name>
    <dbReference type="NCBI Taxonomy" id="1513"/>
    <lineage>
        <taxon>Bacteria</taxon>
        <taxon>Bacillati</taxon>
        <taxon>Bacillota</taxon>
        <taxon>Clostridia</taxon>
        <taxon>Eubacteriales</taxon>
        <taxon>Clostridiaceae</taxon>
        <taxon>Clostridium</taxon>
    </lineage>
</organism>
<dbReference type="PANTHER" id="PTHR32308:SF10">
    <property type="entry name" value="CITRATE LYASE SUBUNIT BETA"/>
    <property type="match status" value="1"/>
</dbReference>
<evidence type="ECO:0000256" key="7">
    <source>
        <dbReference type="ARBA" id="ARBA00012914"/>
    </source>
</evidence>
<evidence type="ECO:0000256" key="16">
    <source>
        <dbReference type="ARBA" id="ARBA00049110"/>
    </source>
</evidence>
<gene>
    <name evidence="20" type="ORF">DP130_09205</name>
</gene>
<accession>A0A4Q0VC23</accession>
<evidence type="ECO:0000256" key="15">
    <source>
        <dbReference type="ARBA" id="ARBA00048308"/>
    </source>
</evidence>
<sequence>MDIREEVQMKLRRSMLFVPGNNPGLIRDVHIYKPDSVMFDLEDSISITEKDSARFLVHNMLKELGDYYKELNIETVVRINGLDSDFGLKDLEAVVLAKPDIIRIPKTETPEDVFQVERHIERIERENNIEIGTTKIMVAIESPLGVLNAYQIATSSKRLVAMAIGGEDFVTNMKTNRSPEGAEMFTARGMIAMAARAAGISALDSVYSDIQNDEGFLREAKLIRQLGFDGKSLIHPRQIELIHSVYTPSEKEIEKAYKVVTATEEAIRENKGVFTVDGKMVDKPIIDRAKHVLALAKAAGVRVGGNCDEM</sequence>
<evidence type="ECO:0000256" key="5">
    <source>
        <dbReference type="ARBA" id="ARBA00011382"/>
    </source>
</evidence>
<dbReference type="EMBL" id="QMAP01000007">
    <property type="protein sequence ID" value="RXI48260.1"/>
    <property type="molecule type" value="Genomic_DNA"/>
</dbReference>
<proteinExistence type="inferred from homology"/>
<dbReference type="InterPro" id="IPR015813">
    <property type="entry name" value="Pyrv/PenolPyrv_kinase-like_dom"/>
</dbReference>
<feature type="domain" description="HpcH/HpaI aldolase/citrate lyase" evidence="19">
    <location>
        <begin position="13"/>
        <end position="236"/>
    </location>
</feature>